<evidence type="ECO:0000313" key="4">
    <source>
        <dbReference type="Proteomes" id="UP000001542"/>
    </source>
</evidence>
<sequence>MFKEDSSKFAQPDVNLFLKICKLVPMFQDMCHLITEEKVARVYDYIASNEDPREVCITYGVC</sequence>
<protein>
    <recommendedName>
        <fullName evidence="2">Saposin B-type domain-containing protein</fullName>
    </recommendedName>
</protein>
<dbReference type="RefSeq" id="XP_001308279.1">
    <property type="nucleotide sequence ID" value="XM_001308278.1"/>
</dbReference>
<reference evidence="3" key="1">
    <citation type="submission" date="2006-10" db="EMBL/GenBank/DDBJ databases">
        <authorList>
            <person name="Amadeo P."/>
            <person name="Zhao Q."/>
            <person name="Wortman J."/>
            <person name="Fraser-Liggett C."/>
            <person name="Carlton J."/>
        </authorList>
    </citation>
    <scope>NUCLEOTIDE SEQUENCE</scope>
    <source>
        <strain evidence="3">G3</strain>
    </source>
</reference>
<accession>A2FIA8</accession>
<feature type="domain" description="Saposin B-type" evidence="2">
    <location>
        <begin position="1"/>
        <end position="62"/>
    </location>
</feature>
<dbReference type="InParanoid" id="A2FIA8"/>
<reference evidence="3" key="2">
    <citation type="journal article" date="2007" name="Science">
        <title>Draft genome sequence of the sexually transmitted pathogen Trichomonas vaginalis.</title>
        <authorList>
            <person name="Carlton J.M."/>
            <person name="Hirt R.P."/>
            <person name="Silva J.C."/>
            <person name="Delcher A.L."/>
            <person name="Schatz M."/>
            <person name="Zhao Q."/>
            <person name="Wortman J.R."/>
            <person name="Bidwell S.L."/>
            <person name="Alsmark U.C.M."/>
            <person name="Besteiro S."/>
            <person name="Sicheritz-Ponten T."/>
            <person name="Noel C.J."/>
            <person name="Dacks J.B."/>
            <person name="Foster P.G."/>
            <person name="Simillion C."/>
            <person name="Van de Peer Y."/>
            <person name="Miranda-Saavedra D."/>
            <person name="Barton G.J."/>
            <person name="Westrop G.D."/>
            <person name="Mueller S."/>
            <person name="Dessi D."/>
            <person name="Fiori P.L."/>
            <person name="Ren Q."/>
            <person name="Paulsen I."/>
            <person name="Zhang H."/>
            <person name="Bastida-Corcuera F.D."/>
            <person name="Simoes-Barbosa A."/>
            <person name="Brown M.T."/>
            <person name="Hayes R.D."/>
            <person name="Mukherjee M."/>
            <person name="Okumura C.Y."/>
            <person name="Schneider R."/>
            <person name="Smith A.J."/>
            <person name="Vanacova S."/>
            <person name="Villalvazo M."/>
            <person name="Haas B.J."/>
            <person name="Pertea M."/>
            <person name="Feldblyum T.V."/>
            <person name="Utterback T.R."/>
            <person name="Shu C.L."/>
            <person name="Osoegawa K."/>
            <person name="de Jong P.J."/>
            <person name="Hrdy I."/>
            <person name="Horvathova L."/>
            <person name="Zubacova Z."/>
            <person name="Dolezal P."/>
            <person name="Malik S.B."/>
            <person name="Logsdon J.M. Jr."/>
            <person name="Henze K."/>
            <person name="Gupta A."/>
            <person name="Wang C.C."/>
            <person name="Dunne R.L."/>
            <person name="Upcroft J.A."/>
            <person name="Upcroft P."/>
            <person name="White O."/>
            <person name="Salzberg S.L."/>
            <person name="Tang P."/>
            <person name="Chiu C.-H."/>
            <person name="Lee Y.-S."/>
            <person name="Embley T.M."/>
            <person name="Coombs G.H."/>
            <person name="Mottram J.C."/>
            <person name="Tachezy J."/>
            <person name="Fraser-Liggett C.M."/>
            <person name="Johnson P.J."/>
        </authorList>
    </citation>
    <scope>NUCLEOTIDE SEQUENCE [LARGE SCALE GENOMIC DNA]</scope>
    <source>
        <strain evidence="3">G3</strain>
    </source>
</reference>
<dbReference type="VEuPathDB" id="TrichDB:TVAG_078050"/>
<evidence type="ECO:0000313" key="3">
    <source>
        <dbReference type="EMBL" id="EAX95349.1"/>
    </source>
</evidence>
<dbReference type="SMR" id="A2FIA8"/>
<dbReference type="PROSITE" id="PS50015">
    <property type="entry name" value="SAP_B"/>
    <property type="match status" value="1"/>
</dbReference>
<evidence type="ECO:0000259" key="2">
    <source>
        <dbReference type="PROSITE" id="PS50015"/>
    </source>
</evidence>
<dbReference type="Proteomes" id="UP000001542">
    <property type="component" value="Unassembled WGS sequence"/>
</dbReference>
<dbReference type="VEuPathDB" id="TrichDB:TVAGG3_0558490"/>
<gene>
    <name evidence="3" type="ORF">TVAG_078050</name>
</gene>
<proteinExistence type="predicted"/>
<organism evidence="3 4">
    <name type="scientific">Trichomonas vaginalis (strain ATCC PRA-98 / G3)</name>
    <dbReference type="NCBI Taxonomy" id="412133"/>
    <lineage>
        <taxon>Eukaryota</taxon>
        <taxon>Metamonada</taxon>
        <taxon>Parabasalia</taxon>
        <taxon>Trichomonadida</taxon>
        <taxon>Trichomonadidae</taxon>
        <taxon>Trichomonas</taxon>
    </lineage>
</organism>
<dbReference type="KEGG" id="tva:4753098"/>
<dbReference type="AlphaFoldDB" id="A2FIA8"/>
<keyword evidence="4" id="KW-1185">Reference proteome</keyword>
<dbReference type="InterPro" id="IPR011001">
    <property type="entry name" value="Saposin-like"/>
</dbReference>
<dbReference type="EMBL" id="DS113810">
    <property type="protein sequence ID" value="EAX95349.1"/>
    <property type="molecule type" value="Genomic_DNA"/>
</dbReference>
<dbReference type="Gene3D" id="1.10.225.10">
    <property type="entry name" value="Saposin-like"/>
    <property type="match status" value="1"/>
</dbReference>
<evidence type="ECO:0000256" key="1">
    <source>
        <dbReference type="ARBA" id="ARBA00023157"/>
    </source>
</evidence>
<dbReference type="InterPro" id="IPR008139">
    <property type="entry name" value="SaposinB_dom"/>
</dbReference>
<keyword evidence="1" id="KW-1015">Disulfide bond</keyword>
<dbReference type="SUPFAM" id="SSF47862">
    <property type="entry name" value="Saposin"/>
    <property type="match status" value="1"/>
</dbReference>
<name>A2FIA8_TRIV3</name>